<evidence type="ECO:0000313" key="3">
    <source>
        <dbReference type="Proteomes" id="UP000184526"/>
    </source>
</evidence>
<dbReference type="OrthoDB" id="9784166at2"/>
<dbReference type="InterPro" id="IPR043129">
    <property type="entry name" value="ATPase_NBD"/>
</dbReference>
<feature type="domain" description="Gcp-like" evidence="1">
    <location>
        <begin position="32"/>
        <end position="226"/>
    </location>
</feature>
<reference evidence="2 3" key="1">
    <citation type="submission" date="2016-11" db="EMBL/GenBank/DDBJ databases">
        <authorList>
            <person name="Jaros S."/>
            <person name="Januszkiewicz K."/>
            <person name="Wedrychowicz H."/>
        </authorList>
    </citation>
    <scope>NUCLEOTIDE SEQUENCE [LARGE SCALE GENOMIC DNA]</scope>
    <source>
        <strain evidence="2 3">DSM 3089</strain>
    </source>
</reference>
<proteinExistence type="predicted"/>
<organism evidence="2 3">
    <name type="scientific">Clostridium collagenovorans DSM 3089</name>
    <dbReference type="NCBI Taxonomy" id="1121306"/>
    <lineage>
        <taxon>Bacteria</taxon>
        <taxon>Bacillati</taxon>
        <taxon>Bacillota</taxon>
        <taxon>Clostridia</taxon>
        <taxon>Eubacteriales</taxon>
        <taxon>Clostridiaceae</taxon>
        <taxon>Clostridium</taxon>
    </lineage>
</organism>
<keyword evidence="3" id="KW-1185">Reference proteome</keyword>
<dbReference type="Gene3D" id="3.30.420.40">
    <property type="match status" value="2"/>
</dbReference>
<sequence length="236" mass="26140">MKVLSIDSATEVATCAILDDDKLIGEICLNYKKQHSVLLMPMIDELLQKTDNTINDIDGFVVSKGPGSFTGLRIGMATIKGLCHGSNKSFVSVSTLDALAFSLAYTEGVICPVLDALRGNVYTALYKFENEELVRLSDYDNLSFDELLDTLKERNEKITFIGDATYKFKEKIQTSSTKFFIAPASLNLVKASCLGELGMKKLLKGEKEELFSSAPIYLRKSQAEREYEERTGKSAT</sequence>
<dbReference type="RefSeq" id="WP_072831379.1">
    <property type="nucleotide sequence ID" value="NZ_FQXP01000005.1"/>
</dbReference>
<protein>
    <submittedName>
        <fullName evidence="2">tRNA threonylcarbamoyl adenosine modification protein YeaZ</fullName>
    </submittedName>
</protein>
<dbReference type="Proteomes" id="UP000184526">
    <property type="component" value="Unassembled WGS sequence"/>
</dbReference>
<gene>
    <name evidence="2" type="ORF">SAMN02745196_01470</name>
</gene>
<accession>A0A1M5W0K0</accession>
<dbReference type="EMBL" id="FQXP01000005">
    <property type="protein sequence ID" value="SHH80950.1"/>
    <property type="molecule type" value="Genomic_DNA"/>
</dbReference>
<dbReference type="SUPFAM" id="SSF53067">
    <property type="entry name" value="Actin-like ATPase domain"/>
    <property type="match status" value="2"/>
</dbReference>
<name>A0A1M5W0K0_9CLOT</name>
<dbReference type="Pfam" id="PF00814">
    <property type="entry name" value="TsaD"/>
    <property type="match status" value="1"/>
</dbReference>
<dbReference type="STRING" id="1121306.SAMN02745196_01470"/>
<dbReference type="InterPro" id="IPR022496">
    <property type="entry name" value="T6A_TsaB"/>
</dbReference>
<dbReference type="CDD" id="cd24032">
    <property type="entry name" value="ASKHA_NBD_TsaB"/>
    <property type="match status" value="1"/>
</dbReference>
<dbReference type="GO" id="GO:0002949">
    <property type="term" value="P:tRNA threonylcarbamoyladenosine modification"/>
    <property type="evidence" value="ECO:0007669"/>
    <property type="project" value="InterPro"/>
</dbReference>
<dbReference type="NCBIfam" id="TIGR03725">
    <property type="entry name" value="T6A_YeaZ"/>
    <property type="match status" value="1"/>
</dbReference>
<evidence type="ECO:0000259" key="1">
    <source>
        <dbReference type="Pfam" id="PF00814"/>
    </source>
</evidence>
<evidence type="ECO:0000313" key="2">
    <source>
        <dbReference type="EMBL" id="SHH80950.1"/>
    </source>
</evidence>
<dbReference type="InterPro" id="IPR000905">
    <property type="entry name" value="Gcp-like_dom"/>
</dbReference>
<dbReference type="AlphaFoldDB" id="A0A1M5W0K0"/>